<organism evidence="1 2">
    <name type="scientific">Ruthenibacterium intestinale</name>
    <dbReference type="NCBI Taxonomy" id="3133163"/>
    <lineage>
        <taxon>Bacteria</taxon>
        <taxon>Bacillati</taxon>
        <taxon>Bacillota</taxon>
        <taxon>Clostridia</taxon>
        <taxon>Eubacteriales</taxon>
        <taxon>Oscillospiraceae</taxon>
        <taxon>Ruthenibacterium</taxon>
    </lineage>
</organism>
<sequence length="215" mass="24244">MQKSVYSLVLMDDVVAAVDRLAYREGTSRSNMINRILAEYTQLATPEQRMQDIFSAISAVLDSQSALQPMLSASEAMYSVRSALQYKYNPSVRYVVELYPHAGEELGEFRAQLRTQNPTLLLYLSQFYKLWTKLEDACLHGPRRTCQASGGRYTRVLRTPQNLSDEALGEALASYVRLFDTCLKTFFDDLSDADRAVRAVQRAYTAGLDEAAARL</sequence>
<keyword evidence="2" id="KW-1185">Reference proteome</keyword>
<evidence type="ECO:0000313" key="2">
    <source>
        <dbReference type="Proteomes" id="UP001477672"/>
    </source>
</evidence>
<dbReference type="EMBL" id="JBBMFA010000051">
    <property type="protein sequence ID" value="MEQ2519359.1"/>
    <property type="molecule type" value="Genomic_DNA"/>
</dbReference>
<comment type="caution">
    <text evidence="1">The sequence shown here is derived from an EMBL/GenBank/DDBJ whole genome shotgun (WGS) entry which is preliminary data.</text>
</comment>
<gene>
    <name evidence="1" type="ORF">WMO24_02740</name>
</gene>
<reference evidence="1 2" key="1">
    <citation type="submission" date="2024-03" db="EMBL/GenBank/DDBJ databases">
        <title>Human intestinal bacterial collection.</title>
        <authorList>
            <person name="Pauvert C."/>
            <person name="Hitch T.C.A."/>
            <person name="Clavel T."/>
        </authorList>
    </citation>
    <scope>NUCLEOTIDE SEQUENCE [LARGE SCALE GENOMIC DNA]</scope>
    <source>
        <strain evidence="1 2">CLA-JM-H11</strain>
    </source>
</reference>
<protein>
    <submittedName>
        <fullName evidence="1">CopG family transcriptional regulator</fullName>
    </submittedName>
</protein>
<dbReference type="CDD" id="cd21631">
    <property type="entry name" value="RHH_CopG_NikR-like"/>
    <property type="match status" value="1"/>
</dbReference>
<proteinExistence type="predicted"/>
<name>A0ABV1GC68_9FIRM</name>
<dbReference type="RefSeq" id="WP_349214768.1">
    <property type="nucleotide sequence ID" value="NZ_JBBMFA010000051.1"/>
</dbReference>
<dbReference type="Proteomes" id="UP001477672">
    <property type="component" value="Unassembled WGS sequence"/>
</dbReference>
<accession>A0ABV1GC68</accession>
<evidence type="ECO:0000313" key="1">
    <source>
        <dbReference type="EMBL" id="MEQ2519359.1"/>
    </source>
</evidence>